<proteinExistence type="predicted"/>
<keyword evidence="2" id="KW-1185">Reference proteome</keyword>
<dbReference type="OrthoDB" id="8890083at2"/>
<reference evidence="2" key="1">
    <citation type="submission" date="2016-05" db="EMBL/GenBank/DDBJ databases">
        <authorList>
            <person name="Behera P."/>
            <person name="Vaishampayan P."/>
            <person name="Singh N."/>
            <person name="Raina V."/>
            <person name="Suar M."/>
            <person name="Pattnaik A."/>
            <person name="Rastogi G."/>
        </authorList>
    </citation>
    <scope>NUCLEOTIDE SEQUENCE [LARGE SCALE GENOMIC DNA]</scope>
    <source>
        <strain evidence="2">MP23</strain>
    </source>
</reference>
<dbReference type="EMBL" id="LYRP01000014">
    <property type="protein sequence ID" value="OAT76794.1"/>
    <property type="molecule type" value="Genomic_DNA"/>
</dbReference>
<dbReference type="Proteomes" id="UP000078225">
    <property type="component" value="Unassembled WGS sequence"/>
</dbReference>
<sequence length="255" mass="28416">MQKITITLISVLGILFVSGCTVSRPVNRTLSPPENTQWVNIEIANPSPYTQPFPLRVRYISHKCQKKRISGFDGSVITEPSYNAMRVPMQQNGDIWRGKVAITGGGICKWALSAITLGIEYIDATHMGKDLEPGFGVGAIIAFEPTATRNGIFEHLSNSDVTLSSIYYPVIKTNKMIRQNDSLHLFGKEKFINKRMLNLNQTVNVKFNPALDESKIVRMVAPEKHKLGEFIKIIYPDGTVVSDGSIHPDIRKMGE</sequence>
<dbReference type="STRING" id="1691903.A9B99_22555"/>
<evidence type="ECO:0008006" key="3">
    <source>
        <dbReference type="Google" id="ProtNLM"/>
    </source>
</evidence>
<dbReference type="AlphaFoldDB" id="A0A1B7L323"/>
<protein>
    <recommendedName>
        <fullName evidence="3">Lipoprotein</fullName>
    </recommendedName>
</protein>
<evidence type="ECO:0000313" key="2">
    <source>
        <dbReference type="Proteomes" id="UP000078225"/>
    </source>
</evidence>
<comment type="caution">
    <text evidence="1">The sequence shown here is derived from an EMBL/GenBank/DDBJ whole genome shotgun (WGS) entry which is preliminary data.</text>
</comment>
<evidence type="ECO:0000313" key="1">
    <source>
        <dbReference type="EMBL" id="OAT76794.1"/>
    </source>
</evidence>
<name>A0A1B7L323_9ENTR</name>
<accession>A0A1B7L323</accession>
<dbReference type="RefSeq" id="WP_064598110.1">
    <property type="nucleotide sequence ID" value="NZ_LYRP01000014.1"/>
</dbReference>
<organism evidence="1 2">
    <name type="scientific">Mangrovibacter phragmitis</name>
    <dbReference type="NCBI Taxonomy" id="1691903"/>
    <lineage>
        <taxon>Bacteria</taxon>
        <taxon>Pseudomonadati</taxon>
        <taxon>Pseudomonadota</taxon>
        <taxon>Gammaproteobacteria</taxon>
        <taxon>Enterobacterales</taxon>
        <taxon>Enterobacteriaceae</taxon>
        <taxon>Mangrovibacter</taxon>
    </lineage>
</organism>
<gene>
    <name evidence="1" type="ORF">A9B99_22555</name>
</gene>
<dbReference type="PROSITE" id="PS51257">
    <property type="entry name" value="PROKAR_LIPOPROTEIN"/>
    <property type="match status" value="1"/>
</dbReference>